<keyword evidence="3" id="KW-0479">Metal-binding</keyword>
<dbReference type="CDD" id="cd06185">
    <property type="entry name" value="PDR_like"/>
    <property type="match status" value="1"/>
</dbReference>
<dbReference type="Gene3D" id="2.40.30.10">
    <property type="entry name" value="Translation factors"/>
    <property type="match status" value="1"/>
</dbReference>
<evidence type="ECO:0000256" key="1">
    <source>
        <dbReference type="ARBA" id="ARBA00022630"/>
    </source>
</evidence>
<evidence type="ECO:0000259" key="7">
    <source>
        <dbReference type="PROSITE" id="PS51085"/>
    </source>
</evidence>
<dbReference type="AlphaFoldDB" id="A0A379KRB7"/>
<evidence type="ECO:0000256" key="4">
    <source>
        <dbReference type="ARBA" id="ARBA00023002"/>
    </source>
</evidence>
<evidence type="ECO:0000259" key="8">
    <source>
        <dbReference type="PROSITE" id="PS51384"/>
    </source>
</evidence>
<proteinExistence type="predicted"/>
<dbReference type="EMBL" id="UGUY01000001">
    <property type="protein sequence ID" value="SUD69867.1"/>
    <property type="molecule type" value="Genomic_DNA"/>
</dbReference>
<organism evidence="9 10">
    <name type="scientific">Pseudomonas putida</name>
    <name type="common">Arthrobacter siderocapsulatus</name>
    <dbReference type="NCBI Taxonomy" id="303"/>
    <lineage>
        <taxon>Bacteria</taxon>
        <taxon>Pseudomonadati</taxon>
        <taxon>Pseudomonadota</taxon>
        <taxon>Gammaproteobacteria</taxon>
        <taxon>Pseudomonadales</taxon>
        <taxon>Pseudomonadaceae</taxon>
        <taxon>Pseudomonas</taxon>
    </lineage>
</organism>
<evidence type="ECO:0000256" key="3">
    <source>
        <dbReference type="ARBA" id="ARBA00022723"/>
    </source>
</evidence>
<dbReference type="InterPro" id="IPR050415">
    <property type="entry name" value="MRET"/>
</dbReference>
<evidence type="ECO:0000313" key="9">
    <source>
        <dbReference type="EMBL" id="SUD69867.1"/>
    </source>
</evidence>
<sequence length="314" mass="33756">MSWTSLQVRALRLEADDVLGVELGTPGGAPLPLSWAAGAHVDLRLGNGLVRQYSVVSLPEEGHLYLGIKREPASRGGSQWLHEHLRLGARIEVGTPRNLFALQPGAGPVTLLAAGIGITPLLPMNRQCLAQGRAVRLLYFTKDARQLPLVQRQDLPIEVFSGLRAAQIKQALSELLPVWEPHASLYCCGPAGFMDSVEQAALTYGWPASALYREHFKPAEPAAQADSSCTLVLQRSGREVQVQAGESLLQAAARVGVDLPISCGMGICGACMCRVIEGEPEHRDECLTEAQRSSGEWITPCVSASRSARLVLDA</sequence>
<keyword evidence="2" id="KW-0001">2Fe-2S</keyword>
<protein>
    <submittedName>
        <fullName evidence="9">Ferredoxin</fullName>
        <ecNumber evidence="9">1.-.-.-</ecNumber>
    </submittedName>
</protein>
<name>A0A379KRB7_PSEPU</name>
<dbReference type="PROSITE" id="PS51384">
    <property type="entry name" value="FAD_FR"/>
    <property type="match status" value="1"/>
</dbReference>
<dbReference type="PRINTS" id="PR00409">
    <property type="entry name" value="PHDIOXRDTASE"/>
</dbReference>
<feature type="domain" description="FAD-binding FR-type" evidence="8">
    <location>
        <begin position="1"/>
        <end position="103"/>
    </location>
</feature>
<dbReference type="GO" id="GO:0016491">
    <property type="term" value="F:oxidoreductase activity"/>
    <property type="evidence" value="ECO:0007669"/>
    <property type="project" value="UniProtKB-KW"/>
</dbReference>
<dbReference type="SUPFAM" id="SSF54292">
    <property type="entry name" value="2Fe-2S ferredoxin-like"/>
    <property type="match status" value="1"/>
</dbReference>
<dbReference type="Gene3D" id="3.10.20.30">
    <property type="match status" value="1"/>
</dbReference>
<gene>
    <name evidence="9" type="primary">ophA1_3</name>
    <name evidence="9" type="ORF">NCTC7914_04015</name>
</gene>
<dbReference type="InterPro" id="IPR006058">
    <property type="entry name" value="2Fe2S_fd_BS"/>
</dbReference>
<dbReference type="Gene3D" id="3.40.50.80">
    <property type="entry name" value="Nucleotide-binding domain of ferredoxin-NADP reductase (FNR) module"/>
    <property type="match status" value="1"/>
</dbReference>
<dbReference type="InterPro" id="IPR039261">
    <property type="entry name" value="FNR_nucleotide-bd"/>
</dbReference>
<keyword evidence="1" id="KW-0285">Flavoprotein</keyword>
<dbReference type="InterPro" id="IPR017938">
    <property type="entry name" value="Riboflavin_synthase-like_b-brl"/>
</dbReference>
<evidence type="ECO:0000313" key="10">
    <source>
        <dbReference type="Proteomes" id="UP000254602"/>
    </source>
</evidence>
<dbReference type="SUPFAM" id="SSF63380">
    <property type="entry name" value="Riboflavin synthase domain-like"/>
    <property type="match status" value="1"/>
</dbReference>
<dbReference type="InterPro" id="IPR017927">
    <property type="entry name" value="FAD-bd_FR_type"/>
</dbReference>
<dbReference type="Proteomes" id="UP000254602">
    <property type="component" value="Unassembled WGS sequence"/>
</dbReference>
<dbReference type="PANTHER" id="PTHR47354:SF1">
    <property type="entry name" value="CARNITINE MONOOXYGENASE REDUCTASE SUBUNIT"/>
    <property type="match status" value="1"/>
</dbReference>
<dbReference type="PROSITE" id="PS51085">
    <property type="entry name" value="2FE2S_FER_2"/>
    <property type="match status" value="1"/>
</dbReference>
<feature type="domain" description="2Fe-2S ferredoxin-type" evidence="7">
    <location>
        <begin position="227"/>
        <end position="314"/>
    </location>
</feature>
<dbReference type="GO" id="GO:0051537">
    <property type="term" value="F:2 iron, 2 sulfur cluster binding"/>
    <property type="evidence" value="ECO:0007669"/>
    <property type="project" value="UniProtKB-KW"/>
</dbReference>
<evidence type="ECO:0000256" key="2">
    <source>
        <dbReference type="ARBA" id="ARBA00022714"/>
    </source>
</evidence>
<evidence type="ECO:0000256" key="6">
    <source>
        <dbReference type="ARBA" id="ARBA00023014"/>
    </source>
</evidence>
<dbReference type="SUPFAM" id="SSF52343">
    <property type="entry name" value="Ferredoxin reductase-like, C-terminal NADP-linked domain"/>
    <property type="match status" value="1"/>
</dbReference>
<dbReference type="PANTHER" id="PTHR47354">
    <property type="entry name" value="NADH OXIDOREDUCTASE HCR"/>
    <property type="match status" value="1"/>
</dbReference>
<dbReference type="InterPro" id="IPR036010">
    <property type="entry name" value="2Fe-2S_ferredoxin-like_sf"/>
</dbReference>
<evidence type="ECO:0000256" key="5">
    <source>
        <dbReference type="ARBA" id="ARBA00023004"/>
    </source>
</evidence>
<accession>A0A379KRB7</accession>
<keyword evidence="4 9" id="KW-0560">Oxidoreductase</keyword>
<dbReference type="PROSITE" id="PS00197">
    <property type="entry name" value="2FE2S_FER_1"/>
    <property type="match status" value="1"/>
</dbReference>
<reference evidence="9 10" key="1">
    <citation type="submission" date="2018-06" db="EMBL/GenBank/DDBJ databases">
        <authorList>
            <consortium name="Pathogen Informatics"/>
            <person name="Doyle S."/>
        </authorList>
    </citation>
    <scope>NUCLEOTIDE SEQUENCE [LARGE SCALE GENOMIC DNA]</scope>
    <source>
        <strain evidence="9 10">NCTC7914</strain>
    </source>
</reference>
<dbReference type="GO" id="GO:0046872">
    <property type="term" value="F:metal ion binding"/>
    <property type="evidence" value="ECO:0007669"/>
    <property type="project" value="UniProtKB-KW"/>
</dbReference>
<dbReference type="InterPro" id="IPR012675">
    <property type="entry name" value="Beta-grasp_dom_sf"/>
</dbReference>
<dbReference type="RefSeq" id="WP_115274919.1">
    <property type="nucleotide sequence ID" value="NZ_UGUY01000001.1"/>
</dbReference>
<dbReference type="InterPro" id="IPR001041">
    <property type="entry name" value="2Fe-2S_ferredoxin-type"/>
</dbReference>
<dbReference type="Pfam" id="PF00111">
    <property type="entry name" value="Fer2"/>
    <property type="match status" value="1"/>
</dbReference>
<dbReference type="EC" id="1.-.-.-" evidence="9"/>
<keyword evidence="5" id="KW-0408">Iron</keyword>
<dbReference type="CDD" id="cd00207">
    <property type="entry name" value="fer2"/>
    <property type="match status" value="1"/>
</dbReference>
<keyword evidence="6" id="KW-0411">Iron-sulfur</keyword>